<feature type="domain" description="Clathrin heavy chain linker core motif" evidence="8">
    <location>
        <begin position="339"/>
        <end position="360"/>
    </location>
</feature>
<sequence>MAAAGLPIDVTHVFDLPTLGIAPDAINFRSLTLAGDTSMCVVNKEEGNVYIVDTASGRVANKIPMRADAAVLNKDAKNIAVRGGEKLQIYNLEVQRKVKEAKMPAGQNVVYWTWISGSTVAIVTNTSCYHWSMDGAEPPAKMFDRDASLEGTQVINYQTSVDGKWLMVVGIKGGASGVEGAMQLYSLERKVSQALTSHASTFCTAKVAGRSDPAILFCFVEKKPGANPRLFIMEVGRAPGAPGGVFRLPPQDLPVPPEAVAGNDFPVSLQVSKKHDILYIFTKMGFVYLYDVHTGAVLFRHRMTDQSVFVTALHQATSGVLAVTAKTGQVMLVRLNEGNLIPYIVSTLRNNELAMGLATRLGLAGADGLYVAQFNELFAAGNYEGAAKIAAKSPGDTLRNSETITRFQSLPTPPGQQPPVLKYFAALMEQGKLNKVESVELARPALQQGKPQLVEKWLSEDKVECSEMLGDLVAPYNAALALQVYLRSGEAHEKVINCYMSTGEIDKIVPYANKHGYVPNYPFMLQNLVHANPKAAQELASQLYRNEGGPLIEVNQVIEIFMQFNRLQETTSFLLDVLAGDREEEGALQTRLLEMNLQGGAPQVADAILSRDMFHHFDRDHVAKLCEQAALFNRALELFTDVNDIKRVIVNTHAISAEFLETFFGTMTPENCLECLNELLTVNIGANLQVVVKVATKYTEHLMPERLIALFEEHDSFDGLYYYLGSIVNASESPAVHYKYIVAAAKLNQFKEVERVCRDSQVYDAEEVKTFLLDAKLPDPRPLIHVCDRHGYVDELTTYLFSNGLKKFIEVYVQKVAPAKTPQVVGRLLDLDCDEDFIKALITSVRAQCPVGPLVEEVEARSRLRLLQQFLEQRVTEGATDADTHNAVGKIYIMQNKDPQQFLTNNPHYDSAVVGKFCEKLDPFLAFIAYRRGAGSCDEQLIEVTNANGLFKDQARYLVERQDEELWARVLTTDNPHRRSVIDQVSGTALPETKDPEMVSNTVKAFMQADLPDELLSLLEKLVLQGGDFAKNKNLQNLLILTAIKCSNREDAEEGRAMKYIERLDNFDGPEIAKIAVREEYQLFEEAFAIYKKFDNHVEAAGVLIDHIGDLARALEFANRVDDPEVWSRLARAQLTAGEVKAAIDSFIKANDAAAYKDVTAAAQAAGKYDDLVRFLQMARKKLKERFVDTELVYALAQTERLGDLEIFITGSHVAQIEPVGDRLFAEGKFEAARVLFNSINSNAKLAACHVRLGAFRDAVDAARKASSTRTWKMVNAACVEAGEFRLAQICGLNIIVNPDHLEELITLYERLGHFEEVIKLLEQGLGLESAHQGIFTELSVLYSKYRADKLMEHLKYFWSRVNVSKVLRACEANLQWKEATFLYTETKEYDNAVRIMIEHSSEAFSADKFVEVIQKVRNTELYYRAINFYLEEEPAELGRLLSVLTPKLDHTRVVHQMRHHRDDQLPLVVEYLQSVQAENLSAVNEALNELYVDDENFTELRRSIEEFDNFDQIALAQKIEKNELLEFRRIAAFLYKQNKRWETSINLSKADKIYKDAIDTCADSRDPELAEALLRYFVDNDEKECFCAALYTCYDLIKPDVALELAWRHRLTDFVMPFVIQYVREVDTRLAELDARTRPDEGKEEEAARAAAEAAAYGYAGPPMLAATAYNPAVGMDGAAAGYGAAAPGYGMPPGGGGMY</sequence>
<comment type="subcellular location">
    <subcellularLocation>
        <location evidence="6">Cytoplasmic vesicle membrane</location>
        <topology evidence="6">Peripheral membrane protein</topology>
        <orientation evidence="6">Cytoplasmic side</orientation>
    </subcellularLocation>
    <subcellularLocation>
        <location evidence="6">Membrane</location>
        <location evidence="6">Coated pit</location>
        <topology evidence="6">Peripheral membrane protein</topology>
        <orientation evidence="6">Cytoplasmic side</orientation>
    </subcellularLocation>
</comment>
<feature type="repeat" description="CHCR" evidence="7">
    <location>
        <begin position="695"/>
        <end position="837"/>
    </location>
</feature>
<feature type="repeat" description="CHCR" evidence="7">
    <location>
        <begin position="545"/>
        <end position="692"/>
    </location>
</feature>
<evidence type="ECO:0000256" key="3">
    <source>
        <dbReference type="ARBA" id="ARBA00023136"/>
    </source>
</evidence>
<dbReference type="InterPro" id="IPR055358">
    <property type="entry name" value="CHCR"/>
</dbReference>
<feature type="repeat" description="CHCR" evidence="7">
    <location>
        <begin position="1293"/>
        <end position="1439"/>
    </location>
</feature>
<dbReference type="PIRSF" id="PIRSF002290">
    <property type="entry name" value="Clathrin_H_chain"/>
    <property type="match status" value="1"/>
</dbReference>
<evidence type="ECO:0000256" key="1">
    <source>
        <dbReference type="ARBA" id="ARBA00009535"/>
    </source>
</evidence>
<dbReference type="GO" id="GO:0030130">
    <property type="term" value="C:clathrin coat of trans-Golgi network vesicle"/>
    <property type="evidence" value="ECO:0007669"/>
    <property type="project" value="InterPro"/>
</dbReference>
<dbReference type="GO" id="GO:0032051">
    <property type="term" value="F:clathrin light chain binding"/>
    <property type="evidence" value="ECO:0007669"/>
    <property type="project" value="InterPro"/>
</dbReference>
<evidence type="ECO:0000256" key="7">
    <source>
        <dbReference type="PROSITE-ProRule" id="PRU01006"/>
    </source>
</evidence>
<dbReference type="InterPro" id="IPR016341">
    <property type="entry name" value="Clathrin_heavy_chain"/>
</dbReference>
<feature type="repeat" description="CHCR" evidence="7">
    <location>
        <begin position="1442"/>
        <end position="1587"/>
    </location>
</feature>
<evidence type="ECO:0000256" key="5">
    <source>
        <dbReference type="ARBA" id="ARBA00023329"/>
    </source>
</evidence>
<dbReference type="Gene3D" id="2.130.10.110">
    <property type="entry name" value="Clathrin heavy-chain terminal domain"/>
    <property type="match status" value="1"/>
</dbReference>
<dbReference type="EMBL" id="HBFS01011527">
    <property type="protein sequence ID" value="CAD8914703.1"/>
    <property type="molecule type" value="Transcribed_RNA"/>
</dbReference>
<dbReference type="SUPFAM" id="SSF48371">
    <property type="entry name" value="ARM repeat"/>
    <property type="match status" value="6"/>
</dbReference>
<dbReference type="Pfam" id="PF09268">
    <property type="entry name" value="Clathrin-link"/>
    <property type="match status" value="1"/>
</dbReference>
<dbReference type="GO" id="GO:0006898">
    <property type="term" value="P:receptor-mediated endocytosis"/>
    <property type="evidence" value="ECO:0007669"/>
    <property type="project" value="TreeGrafter"/>
</dbReference>
<evidence type="ECO:0000259" key="8">
    <source>
        <dbReference type="Pfam" id="PF09268"/>
    </source>
</evidence>
<evidence type="ECO:0000256" key="6">
    <source>
        <dbReference type="PIRNR" id="PIRNR002290"/>
    </source>
</evidence>
<protein>
    <recommendedName>
        <fullName evidence="6">Clathrin heavy chain</fullName>
    </recommendedName>
</protein>
<keyword evidence="3 6" id="KW-0472">Membrane</keyword>
<dbReference type="GO" id="GO:0030132">
    <property type="term" value="C:clathrin coat of coated pit"/>
    <property type="evidence" value="ECO:0007669"/>
    <property type="project" value="InterPro"/>
</dbReference>
<dbReference type="PROSITE" id="PS50236">
    <property type="entry name" value="CHCR"/>
    <property type="match status" value="7"/>
</dbReference>
<dbReference type="GO" id="GO:0005198">
    <property type="term" value="F:structural molecule activity"/>
    <property type="evidence" value="ECO:0007669"/>
    <property type="project" value="InterPro"/>
</dbReference>
<evidence type="ECO:0000256" key="2">
    <source>
        <dbReference type="ARBA" id="ARBA00022737"/>
    </source>
</evidence>
<organism evidence="9">
    <name type="scientific">Bicosoecida sp. CB-2014</name>
    <dbReference type="NCBI Taxonomy" id="1486930"/>
    <lineage>
        <taxon>Eukaryota</taxon>
        <taxon>Sar</taxon>
        <taxon>Stramenopiles</taxon>
        <taxon>Bigyra</taxon>
        <taxon>Opalozoa</taxon>
        <taxon>Bicosoecida</taxon>
    </lineage>
</organism>
<comment type="function">
    <text evidence="6">Clathrin is the major protein of the polyhedral coat of coated pits and vesicles.</text>
</comment>
<dbReference type="PANTHER" id="PTHR10292:SF1">
    <property type="entry name" value="CLATHRIN HEAVY CHAIN"/>
    <property type="match status" value="1"/>
</dbReference>
<dbReference type="FunFam" id="1.25.40.10:FF:000001">
    <property type="entry name" value="Clathrin heavy chain"/>
    <property type="match status" value="1"/>
</dbReference>
<dbReference type="InterPro" id="IPR011990">
    <property type="entry name" value="TPR-like_helical_dom_sf"/>
</dbReference>
<dbReference type="PANTHER" id="PTHR10292">
    <property type="entry name" value="CLATHRIN HEAVY CHAIN RELATED"/>
    <property type="match status" value="1"/>
</dbReference>
<dbReference type="Gene3D" id="1.25.40.730">
    <property type="match status" value="1"/>
</dbReference>
<feature type="repeat" description="CHCR" evidence="7">
    <location>
        <begin position="842"/>
        <end position="983"/>
    </location>
</feature>
<proteinExistence type="inferred from homology"/>
<dbReference type="Gene3D" id="1.25.40.10">
    <property type="entry name" value="Tetratricopeptide repeat domain"/>
    <property type="match status" value="3"/>
</dbReference>
<dbReference type="FunFam" id="1.25.40.10:FF:000002">
    <property type="entry name" value="Clathrin heavy chain"/>
    <property type="match status" value="1"/>
</dbReference>
<accession>A0A7S1G8A3</accession>
<keyword evidence="5 6" id="KW-0968">Cytoplasmic vesicle</keyword>
<dbReference type="Pfam" id="PF00637">
    <property type="entry name" value="Clathrin"/>
    <property type="match status" value="7"/>
</dbReference>
<dbReference type="InterPro" id="IPR015348">
    <property type="entry name" value="Clathrin_H-chain_linker_core"/>
</dbReference>
<feature type="repeat" description="CHCR" evidence="7">
    <location>
        <begin position="1147"/>
        <end position="1288"/>
    </location>
</feature>
<gene>
    <name evidence="9" type="ORF">BSP0115_LOCUS7956</name>
</gene>
<reference evidence="9" key="1">
    <citation type="submission" date="2021-01" db="EMBL/GenBank/DDBJ databases">
        <authorList>
            <person name="Corre E."/>
            <person name="Pelletier E."/>
            <person name="Niang G."/>
            <person name="Scheremetjew M."/>
            <person name="Finn R."/>
            <person name="Kale V."/>
            <person name="Holt S."/>
            <person name="Cochrane G."/>
            <person name="Meng A."/>
            <person name="Brown T."/>
            <person name="Cohen L."/>
        </authorList>
    </citation>
    <scope>NUCLEOTIDE SEQUENCE</scope>
    <source>
        <strain evidence="9">Ms1</strain>
    </source>
</reference>
<name>A0A7S1G8A3_9STRA</name>
<dbReference type="GO" id="GO:0006886">
    <property type="term" value="P:intracellular protein transport"/>
    <property type="evidence" value="ECO:0007669"/>
    <property type="project" value="UniProtKB-UniRule"/>
</dbReference>
<dbReference type="Pfam" id="PF13838">
    <property type="entry name" value="Clathrin_H_link"/>
    <property type="match status" value="1"/>
</dbReference>
<dbReference type="SUPFAM" id="SSF50989">
    <property type="entry name" value="Clathrin heavy-chain terminal domain"/>
    <property type="match status" value="1"/>
</dbReference>
<evidence type="ECO:0000256" key="4">
    <source>
        <dbReference type="ARBA" id="ARBA00023176"/>
    </source>
</evidence>
<evidence type="ECO:0000313" key="9">
    <source>
        <dbReference type="EMBL" id="CAD8914703.1"/>
    </source>
</evidence>
<dbReference type="InterPro" id="IPR016024">
    <property type="entry name" value="ARM-type_fold"/>
</dbReference>
<keyword evidence="2" id="KW-0677">Repeat</keyword>
<dbReference type="SMART" id="SM00299">
    <property type="entry name" value="CLH"/>
    <property type="match status" value="7"/>
</dbReference>
<feature type="repeat" description="CHCR" evidence="7">
    <location>
        <begin position="990"/>
        <end position="1143"/>
    </location>
</feature>
<comment type="similarity">
    <text evidence="1 6">Belongs to the clathrin heavy chain family.</text>
</comment>
<keyword evidence="4 6" id="KW-0168">Coated pit</keyword>
<dbReference type="GO" id="GO:0071439">
    <property type="term" value="C:clathrin complex"/>
    <property type="evidence" value="ECO:0007669"/>
    <property type="project" value="InterPro"/>
</dbReference>
<dbReference type="InterPro" id="IPR016025">
    <property type="entry name" value="Clathrin_H-chain_N"/>
</dbReference>
<dbReference type="InterPro" id="IPR000547">
    <property type="entry name" value="Clathrin_H-chain/VPS_repeat"/>
</dbReference>